<dbReference type="EMBL" id="AMFJ01000996">
    <property type="protein sequence ID" value="EKE25999.1"/>
    <property type="molecule type" value="Genomic_DNA"/>
</dbReference>
<sequence>MKKIVAIIVIIWIIFSLFVSLFAVLSSWNGSVVYNNMINLI</sequence>
<gene>
    <name evidence="2" type="ORF">ACD_4C00480G0007</name>
</gene>
<accession>K2G7E3</accession>
<reference evidence="2" key="1">
    <citation type="journal article" date="2012" name="Science">
        <title>Fermentation, hydrogen, and sulfur metabolism in multiple uncultivated bacterial phyla.</title>
        <authorList>
            <person name="Wrighton K.C."/>
            <person name="Thomas B.C."/>
            <person name="Sharon I."/>
            <person name="Miller C.S."/>
            <person name="Castelle C.J."/>
            <person name="VerBerkmoes N.C."/>
            <person name="Wilkins M.J."/>
            <person name="Hettich R.L."/>
            <person name="Lipton M.S."/>
            <person name="Williams K.H."/>
            <person name="Long P.E."/>
            <person name="Banfield J.F."/>
        </authorList>
    </citation>
    <scope>NUCLEOTIDE SEQUENCE [LARGE SCALE GENOMIC DNA]</scope>
</reference>
<keyword evidence="1" id="KW-1133">Transmembrane helix</keyword>
<keyword evidence="1" id="KW-0472">Membrane</keyword>
<evidence type="ECO:0000256" key="1">
    <source>
        <dbReference type="SAM" id="Phobius"/>
    </source>
</evidence>
<evidence type="ECO:0000313" key="2">
    <source>
        <dbReference type="EMBL" id="EKE25999.1"/>
    </source>
</evidence>
<keyword evidence="1" id="KW-0812">Transmembrane</keyword>
<proteinExistence type="predicted"/>
<name>K2G7E3_9BACT</name>
<protein>
    <submittedName>
        <fullName evidence="2">Uncharacterized protein</fullName>
    </submittedName>
</protein>
<comment type="caution">
    <text evidence="2">The sequence shown here is derived from an EMBL/GenBank/DDBJ whole genome shotgun (WGS) entry which is preliminary data.</text>
</comment>
<feature type="transmembrane region" description="Helical" evidence="1">
    <location>
        <begin position="7"/>
        <end position="28"/>
    </location>
</feature>
<organism evidence="2">
    <name type="scientific">uncultured bacterium</name>
    <name type="common">gcode 4</name>
    <dbReference type="NCBI Taxonomy" id="1234023"/>
    <lineage>
        <taxon>Bacteria</taxon>
        <taxon>environmental samples</taxon>
    </lineage>
</organism>
<dbReference type="AlphaFoldDB" id="K2G7E3"/>